<sequence>MTQELIVRAPETFAIDSPAVPSVAAQPLPTHLAVILDGNRRWADRLGLPTADGYRAGGRNVHALLSWCEEAAIPFVTLWPLSTENLNRDAEELRGLLAVIADVFDELAASGRWRLHVIGDLTKLPPDTAERIGAAQRRTADARGLDVNIAVAYSGRLDLLNAIRSLIEEHVAAGTVDQLLAQLSPEMIASRLCTAGQPEPDLVIRTSGEQRLSNFMLWQTAFSEFYFTPTCWPDFGRDDFDQAIDAYGKRARRFGK</sequence>
<dbReference type="PROSITE" id="PS01066">
    <property type="entry name" value="UPP_SYNTHASE"/>
    <property type="match status" value="1"/>
</dbReference>
<comment type="caution">
    <text evidence="3">Lacks conserved residue(s) required for the propagation of feature annotation.</text>
</comment>
<dbReference type="Gene3D" id="3.40.1180.10">
    <property type="entry name" value="Decaprenyl diphosphate synthase-like"/>
    <property type="match status" value="1"/>
</dbReference>
<dbReference type="NCBIfam" id="TIGR00055">
    <property type="entry name" value="uppS"/>
    <property type="match status" value="1"/>
</dbReference>
<dbReference type="EC" id="2.5.1.-" evidence="3"/>
<protein>
    <recommendedName>
        <fullName evidence="3">Isoprenyl transferase</fullName>
        <ecNumber evidence="3">2.5.1.-</ecNumber>
    </recommendedName>
</protein>
<feature type="active site" evidence="3">
    <location>
        <position position="37"/>
    </location>
</feature>
<feature type="binding site" evidence="3">
    <location>
        <position position="205"/>
    </location>
    <ligand>
        <name>substrate</name>
    </ligand>
</feature>
<feature type="binding site" evidence="3">
    <location>
        <begin position="211"/>
        <end position="213"/>
    </location>
    <ligand>
        <name>substrate</name>
    </ligand>
</feature>
<comment type="subunit">
    <text evidence="3">Homodimer.</text>
</comment>
<dbReference type="SUPFAM" id="SSF64005">
    <property type="entry name" value="Undecaprenyl diphosphate synthase"/>
    <property type="match status" value="1"/>
</dbReference>
<dbReference type="GO" id="GO:0005886">
    <property type="term" value="C:plasma membrane"/>
    <property type="evidence" value="ECO:0007669"/>
    <property type="project" value="TreeGrafter"/>
</dbReference>
<dbReference type="PANTHER" id="PTHR10291">
    <property type="entry name" value="DEHYDRODOLICHYL DIPHOSPHATE SYNTHASE FAMILY MEMBER"/>
    <property type="match status" value="1"/>
</dbReference>
<evidence type="ECO:0000256" key="2">
    <source>
        <dbReference type="ARBA" id="ARBA00038453"/>
    </source>
</evidence>
<feature type="binding site" evidence="3">
    <location>
        <position position="88"/>
    </location>
    <ligand>
        <name>substrate</name>
    </ligand>
</feature>
<dbReference type="GO" id="GO:0016094">
    <property type="term" value="P:polyprenol biosynthetic process"/>
    <property type="evidence" value="ECO:0007669"/>
    <property type="project" value="TreeGrafter"/>
</dbReference>
<feature type="binding site" evidence="3">
    <location>
        <position position="37"/>
    </location>
    <ligand>
        <name>Mg(2+)</name>
        <dbReference type="ChEBI" id="CHEBI:18420"/>
    </ligand>
</feature>
<dbReference type="InterPro" id="IPR036424">
    <property type="entry name" value="UPP_synth-like_sf"/>
</dbReference>
<accession>A0A071MA94</accession>
<proteinExistence type="inferred from homology"/>
<dbReference type="GO" id="GO:0045547">
    <property type="term" value="F:ditrans,polycis-polyprenyl diphosphate synthase [(2E,6E)-farnesyl diphosphate specific] activity"/>
    <property type="evidence" value="ECO:0007669"/>
    <property type="project" value="TreeGrafter"/>
</dbReference>
<name>A0A071MA94_9BURK</name>
<dbReference type="EMBL" id="JJOA01000017">
    <property type="protein sequence ID" value="KEA57535.1"/>
    <property type="molecule type" value="Genomic_DNA"/>
</dbReference>
<organism evidence="4">
    <name type="scientific">Burkholderia cenocepacia</name>
    <dbReference type="NCBI Taxonomy" id="95486"/>
    <lineage>
        <taxon>Bacteria</taxon>
        <taxon>Pseudomonadati</taxon>
        <taxon>Pseudomonadota</taxon>
        <taxon>Betaproteobacteria</taxon>
        <taxon>Burkholderiales</taxon>
        <taxon>Burkholderiaceae</taxon>
        <taxon>Burkholderia</taxon>
        <taxon>Burkholderia cepacia complex</taxon>
    </lineage>
</organism>
<comment type="caution">
    <text evidence="4">The sequence shown here is derived from an EMBL/GenBank/DDBJ whole genome shotgun (WGS) entry which is preliminary data.</text>
</comment>
<dbReference type="InterPro" id="IPR001441">
    <property type="entry name" value="UPP_synth-like"/>
</dbReference>
<comment type="cofactor">
    <cofactor evidence="3">
        <name>Mg(2+)</name>
        <dbReference type="ChEBI" id="CHEBI:18420"/>
    </cofactor>
    <text evidence="3">Binds 2 magnesium ions per subunit.</text>
</comment>
<gene>
    <name evidence="4" type="ORF">DT99_21320</name>
</gene>
<comment type="function">
    <text evidence="3">Catalyzes the condensation of isopentenyl diphosphate (IPP) with allylic pyrophosphates generating different type of terpenoids.</text>
</comment>
<dbReference type="HAMAP" id="MF_01139">
    <property type="entry name" value="ISPT"/>
    <property type="match status" value="1"/>
</dbReference>
<evidence type="ECO:0000256" key="3">
    <source>
        <dbReference type="HAMAP-Rule" id="MF_01139"/>
    </source>
</evidence>
<feature type="binding site" evidence="3">
    <location>
        <position position="42"/>
    </location>
    <ligand>
        <name>substrate</name>
    </ligand>
</feature>
<feature type="binding site" evidence="3">
    <location>
        <begin position="38"/>
        <end position="41"/>
    </location>
    <ligand>
        <name>substrate</name>
    </ligand>
</feature>
<dbReference type="OrthoDB" id="4191603at2"/>
<dbReference type="PANTHER" id="PTHR10291:SF43">
    <property type="entry name" value="DEHYDRODOLICHYL DIPHOSPHATE SYNTHASE COMPLEX SUBUNIT DHDDS"/>
    <property type="match status" value="1"/>
</dbReference>
<keyword evidence="3" id="KW-0460">Magnesium</keyword>
<dbReference type="CDD" id="cd00475">
    <property type="entry name" value="Cis_IPPS"/>
    <property type="match status" value="1"/>
</dbReference>
<evidence type="ECO:0000256" key="1">
    <source>
        <dbReference type="ARBA" id="ARBA00022679"/>
    </source>
</evidence>
<dbReference type="InterPro" id="IPR018520">
    <property type="entry name" value="UPP_synth-like_CS"/>
</dbReference>
<keyword evidence="3" id="KW-0479">Metal-binding</keyword>
<feature type="active site" description="Proton acceptor" evidence="3">
    <location>
        <position position="85"/>
    </location>
</feature>
<dbReference type="Pfam" id="PF01255">
    <property type="entry name" value="Prenyltransf"/>
    <property type="match status" value="1"/>
</dbReference>
<comment type="similarity">
    <text evidence="2">Belongs to the UPP synthase family. Z-FPP synthase subfamily.</text>
</comment>
<evidence type="ECO:0000313" key="4">
    <source>
        <dbReference type="EMBL" id="KEA57535.1"/>
    </source>
</evidence>
<keyword evidence="1 3" id="KW-0808">Transferase</keyword>
<dbReference type="AlphaFoldDB" id="A0A071MA94"/>
<feature type="binding site" evidence="3">
    <location>
        <position position="224"/>
    </location>
    <ligand>
        <name>Mg(2+)</name>
        <dbReference type="ChEBI" id="CHEBI:18420"/>
    </ligand>
</feature>
<feature type="binding site" evidence="3">
    <location>
        <begin position="82"/>
        <end position="84"/>
    </location>
    <ligand>
        <name>substrate</name>
    </ligand>
</feature>
<dbReference type="GO" id="GO:0033850">
    <property type="term" value="F:Z-farnesyl diphosphate synthase activity"/>
    <property type="evidence" value="ECO:0007669"/>
    <property type="project" value="TreeGrafter"/>
</dbReference>
<reference evidence="4" key="1">
    <citation type="submission" date="2014-04" db="EMBL/GenBank/DDBJ databases">
        <title>In planta biocontrol of soil-borne Fusarium wilt of banana through a plant endophytic bacterium, Burkholderia cenocepacia 869T2.</title>
        <authorList>
            <person name="Ho Y.-N."/>
            <person name="Chiang H.-M."/>
            <person name="Chao C.-P."/>
            <person name="Su C.-C."/>
            <person name="Hsu H.-F."/>
            <person name="Guo C.-T."/>
            <person name="Hsieh J.-L."/>
            <person name="Huang C.-C."/>
        </authorList>
    </citation>
    <scope>NUCLEOTIDE SEQUENCE [LARGE SCALE GENOMIC DNA]</scope>
    <source>
        <strain evidence="4">869T2</strain>
    </source>
</reference>
<dbReference type="GO" id="GO:0000287">
    <property type="term" value="F:magnesium ion binding"/>
    <property type="evidence" value="ECO:0007669"/>
    <property type="project" value="UniProtKB-UniRule"/>
</dbReference>